<evidence type="ECO:0000256" key="5">
    <source>
        <dbReference type="ARBA" id="ARBA00023018"/>
    </source>
</evidence>
<dbReference type="InterPro" id="IPR006201">
    <property type="entry name" value="Neur_channel"/>
</dbReference>
<feature type="domain" description="Neurotransmitter-gated ion-channel ligand-binding" evidence="15">
    <location>
        <begin position="78"/>
        <end position="256"/>
    </location>
</feature>
<evidence type="ECO:0000313" key="18">
    <source>
        <dbReference type="Proteomes" id="UP001208570"/>
    </source>
</evidence>
<protein>
    <submittedName>
        <fullName evidence="17">Uncharacterized protein</fullName>
    </submittedName>
</protein>
<sequence length="527" mass="60592">MAADGEPLYGRRYPVNVVILHSTAYRLSGKVLRLWLWIEATRFKGSCWWSRTMYTQLACIAGTLRRWIGGSFGERFHDEKNQIMTTNMWVIQEWKDANLQWNPQEYGGVTLLYVPSKSIWLPDIVLYNNADGDYTVTMMTKATLSSDGVVRWEPPSIFKSQCDINVEFFPFDEQNCHMKFGSWTYDGDKVDLRHIEKDPRTNATDLIPSAINLDEYYPSVEFDIMSVPAKKNIKYYPCCTEPYPDVTFNITIRRKTLYYTINLIIPTVSINMLTVLAFYLPSHCGEKISVCISILLSLSIFQLLLMDLVPATSIKLSLMGRYIMFTCILVTMSIMFSVFILNINYRSKATHEMSAATRWLLLRLLPKLLLMEKPDDPRDVALEEDFIDFDSGHSDLSNFGNPYKSKFQPLERTDTPASGDSIPTSFVGVNNLRPDVRMNLGRFCEACVRRRLQSYPPNIQKGLEGISFIAKHLQDEDRSTRVKDEWRYAALVVDRVLLWIYVAVCFVGGLGILMNAPVLYDDRQPLK</sequence>
<evidence type="ECO:0000256" key="9">
    <source>
        <dbReference type="ARBA" id="ARBA00023170"/>
    </source>
</evidence>
<dbReference type="InterPro" id="IPR002394">
    <property type="entry name" value="Nicotinic_acetylcholine_rcpt"/>
</dbReference>
<dbReference type="InterPro" id="IPR036734">
    <property type="entry name" value="Neur_chan_lig-bd_sf"/>
</dbReference>
<dbReference type="PROSITE" id="PS00236">
    <property type="entry name" value="NEUROTR_ION_CHANNEL"/>
    <property type="match status" value="1"/>
</dbReference>
<dbReference type="CDD" id="cd19064">
    <property type="entry name" value="LGIC_TM_nAChR"/>
    <property type="match status" value="1"/>
</dbReference>
<organism evidence="17 18">
    <name type="scientific">Paralvinella palmiformis</name>
    <dbReference type="NCBI Taxonomy" id="53620"/>
    <lineage>
        <taxon>Eukaryota</taxon>
        <taxon>Metazoa</taxon>
        <taxon>Spiralia</taxon>
        <taxon>Lophotrochozoa</taxon>
        <taxon>Annelida</taxon>
        <taxon>Polychaeta</taxon>
        <taxon>Sedentaria</taxon>
        <taxon>Canalipalpata</taxon>
        <taxon>Terebellida</taxon>
        <taxon>Terebelliformia</taxon>
        <taxon>Alvinellidae</taxon>
        <taxon>Paralvinella</taxon>
    </lineage>
</organism>
<name>A0AAD9N9T8_9ANNE</name>
<dbReference type="GO" id="GO:0004888">
    <property type="term" value="F:transmembrane signaling receptor activity"/>
    <property type="evidence" value="ECO:0007669"/>
    <property type="project" value="InterPro"/>
</dbReference>
<evidence type="ECO:0000259" key="15">
    <source>
        <dbReference type="Pfam" id="PF02931"/>
    </source>
</evidence>
<evidence type="ECO:0000256" key="6">
    <source>
        <dbReference type="ARBA" id="ARBA00023065"/>
    </source>
</evidence>
<dbReference type="PRINTS" id="PR00252">
    <property type="entry name" value="NRIONCHANNEL"/>
</dbReference>
<dbReference type="SUPFAM" id="SSF90112">
    <property type="entry name" value="Neurotransmitter-gated ion-channel transmembrane pore"/>
    <property type="match status" value="1"/>
</dbReference>
<gene>
    <name evidence="17" type="ORF">LSH36_136g05041</name>
</gene>
<dbReference type="Gene3D" id="1.20.58.390">
    <property type="entry name" value="Neurotransmitter-gated ion-channel transmembrane domain"/>
    <property type="match status" value="2"/>
</dbReference>
<keyword evidence="5" id="KW-0770">Synapse</keyword>
<keyword evidence="1 14" id="KW-0813">Transport</keyword>
<keyword evidence="3 14" id="KW-0812">Transmembrane</keyword>
<evidence type="ECO:0000256" key="1">
    <source>
        <dbReference type="ARBA" id="ARBA00022448"/>
    </source>
</evidence>
<dbReference type="Pfam" id="PF02931">
    <property type="entry name" value="Neur_chan_LBD"/>
    <property type="match status" value="1"/>
</dbReference>
<evidence type="ECO:0000256" key="10">
    <source>
        <dbReference type="ARBA" id="ARBA00023180"/>
    </source>
</evidence>
<accession>A0AAD9N9T8</accession>
<dbReference type="InterPro" id="IPR018000">
    <property type="entry name" value="Neurotransmitter_ion_chnl_CS"/>
</dbReference>
<evidence type="ECO:0000259" key="16">
    <source>
        <dbReference type="Pfam" id="PF02932"/>
    </source>
</evidence>
<dbReference type="GO" id="GO:0022848">
    <property type="term" value="F:acetylcholine-gated monoatomic cation-selective channel activity"/>
    <property type="evidence" value="ECO:0007669"/>
    <property type="project" value="InterPro"/>
</dbReference>
<feature type="domain" description="Neurotransmitter-gated ion-channel transmembrane" evidence="16">
    <location>
        <begin position="263"/>
        <end position="512"/>
    </location>
</feature>
<keyword evidence="6 14" id="KW-0406">Ion transport</keyword>
<evidence type="ECO:0000256" key="7">
    <source>
        <dbReference type="ARBA" id="ARBA00023136"/>
    </source>
</evidence>
<reference evidence="17" key="1">
    <citation type="journal article" date="2023" name="Mol. Biol. Evol.">
        <title>Third-Generation Sequencing Reveals the Adaptive Role of the Epigenome in Three Deep-Sea Polychaetes.</title>
        <authorList>
            <person name="Perez M."/>
            <person name="Aroh O."/>
            <person name="Sun Y."/>
            <person name="Lan Y."/>
            <person name="Juniper S.K."/>
            <person name="Young C.R."/>
            <person name="Angers B."/>
            <person name="Qian P.Y."/>
        </authorList>
    </citation>
    <scope>NUCLEOTIDE SEQUENCE</scope>
    <source>
        <strain evidence="17">P08H-3</strain>
    </source>
</reference>
<evidence type="ECO:0000256" key="14">
    <source>
        <dbReference type="RuleBase" id="RU000687"/>
    </source>
</evidence>
<dbReference type="Proteomes" id="UP001208570">
    <property type="component" value="Unassembled WGS sequence"/>
</dbReference>
<evidence type="ECO:0000256" key="4">
    <source>
        <dbReference type="ARBA" id="ARBA00022989"/>
    </source>
</evidence>
<feature type="transmembrane region" description="Helical" evidence="14">
    <location>
        <begin position="322"/>
        <end position="343"/>
    </location>
</feature>
<keyword evidence="2" id="KW-1003">Cell membrane</keyword>
<dbReference type="InterPro" id="IPR036719">
    <property type="entry name" value="Neuro-gated_channel_TM_sf"/>
</dbReference>
<dbReference type="FunFam" id="2.70.170.10:FF:000013">
    <property type="entry name" value="Acetylcholine receptor subunit alpha"/>
    <property type="match status" value="1"/>
</dbReference>
<evidence type="ECO:0000313" key="17">
    <source>
        <dbReference type="EMBL" id="KAK2160316.1"/>
    </source>
</evidence>
<keyword evidence="9" id="KW-0675">Receptor</keyword>
<keyword evidence="7 14" id="KW-0472">Membrane</keyword>
<dbReference type="InterPro" id="IPR006029">
    <property type="entry name" value="Neurotrans-gated_channel_TM"/>
</dbReference>
<feature type="transmembrane region" description="Helical" evidence="14">
    <location>
        <begin position="288"/>
        <end position="310"/>
    </location>
</feature>
<evidence type="ECO:0000256" key="8">
    <source>
        <dbReference type="ARBA" id="ARBA00023157"/>
    </source>
</evidence>
<dbReference type="PRINTS" id="PR00254">
    <property type="entry name" value="NICOTINICR"/>
</dbReference>
<evidence type="ECO:0000256" key="3">
    <source>
        <dbReference type="ARBA" id="ARBA00022692"/>
    </source>
</evidence>
<feature type="transmembrane region" description="Helical" evidence="14">
    <location>
        <begin position="496"/>
        <end position="520"/>
    </location>
</feature>
<evidence type="ECO:0000256" key="12">
    <source>
        <dbReference type="ARBA" id="ARBA00023303"/>
    </source>
</evidence>
<dbReference type="InterPro" id="IPR006202">
    <property type="entry name" value="Neur_chan_lig-bd"/>
</dbReference>
<evidence type="ECO:0000256" key="13">
    <source>
        <dbReference type="ARBA" id="ARBA00034099"/>
    </source>
</evidence>
<dbReference type="EMBL" id="JAODUP010000136">
    <property type="protein sequence ID" value="KAK2160316.1"/>
    <property type="molecule type" value="Genomic_DNA"/>
</dbReference>
<evidence type="ECO:0000256" key="11">
    <source>
        <dbReference type="ARBA" id="ARBA00023286"/>
    </source>
</evidence>
<comment type="caution">
    <text evidence="17">The sequence shown here is derived from an EMBL/GenBank/DDBJ whole genome shotgun (WGS) entry which is preliminary data.</text>
</comment>
<keyword evidence="12 14" id="KW-0407">Ion channel</keyword>
<dbReference type="SUPFAM" id="SSF63712">
    <property type="entry name" value="Nicotinic receptor ligand binding domain-like"/>
    <property type="match status" value="1"/>
</dbReference>
<keyword evidence="18" id="KW-1185">Reference proteome</keyword>
<comment type="subcellular location">
    <subcellularLocation>
        <location evidence="13">Synaptic cell membrane</location>
        <topology evidence="13">Multi-pass membrane protein</topology>
    </subcellularLocation>
</comment>
<dbReference type="Pfam" id="PF02932">
    <property type="entry name" value="Neur_chan_memb"/>
    <property type="match status" value="1"/>
</dbReference>
<keyword evidence="10" id="KW-0325">Glycoprotein</keyword>
<dbReference type="Gene3D" id="2.70.170.10">
    <property type="entry name" value="Neurotransmitter-gated ion-channel ligand-binding domain"/>
    <property type="match status" value="1"/>
</dbReference>
<dbReference type="PANTHER" id="PTHR18945">
    <property type="entry name" value="NEUROTRANSMITTER GATED ION CHANNEL"/>
    <property type="match status" value="1"/>
</dbReference>
<proteinExistence type="inferred from homology"/>
<keyword evidence="11" id="KW-1071">Ligand-gated ion channel</keyword>
<keyword evidence="4 14" id="KW-1133">Transmembrane helix</keyword>
<dbReference type="AlphaFoldDB" id="A0AAD9N9T8"/>
<comment type="similarity">
    <text evidence="14">Belongs to the ligand-gated ion channel (TC 1.A.9) family.</text>
</comment>
<dbReference type="GO" id="GO:0045211">
    <property type="term" value="C:postsynaptic membrane"/>
    <property type="evidence" value="ECO:0007669"/>
    <property type="project" value="InterPro"/>
</dbReference>
<feature type="transmembrane region" description="Helical" evidence="14">
    <location>
        <begin position="257"/>
        <end position="281"/>
    </location>
</feature>
<dbReference type="InterPro" id="IPR038050">
    <property type="entry name" value="Neuro_actylchol_rec"/>
</dbReference>
<evidence type="ECO:0000256" key="2">
    <source>
        <dbReference type="ARBA" id="ARBA00022475"/>
    </source>
</evidence>
<keyword evidence="8" id="KW-1015">Disulfide bond</keyword>